<reference evidence="1" key="1">
    <citation type="submission" date="2012-11" db="EMBL/GenBank/DDBJ databases">
        <title>Dependencies among metagenomic species, viruses, plasmids and units of genetic variation.</title>
        <authorList>
            <person name="Nielsen H.B."/>
            <person name="Almeida M."/>
            <person name="Juncker A.S."/>
            <person name="Rasmussen S."/>
            <person name="Li J."/>
            <person name="Sunagawa S."/>
            <person name="Plichta D."/>
            <person name="Gautier L."/>
            <person name="Le Chatelier E."/>
            <person name="Peletier E."/>
            <person name="Bonde I."/>
            <person name="Nielsen T."/>
            <person name="Manichanh C."/>
            <person name="Arumugam M."/>
            <person name="Batto J."/>
            <person name="Santos M.B.Q.D."/>
            <person name="Blom N."/>
            <person name="Borruel N."/>
            <person name="Burgdorf K.S."/>
            <person name="Boumezbeur F."/>
            <person name="Casellas F."/>
            <person name="Dore J."/>
            <person name="Guarner F."/>
            <person name="Hansen T."/>
            <person name="Hildebrand F."/>
            <person name="Kaas R.S."/>
            <person name="Kennedy S."/>
            <person name="Kristiansen K."/>
            <person name="Kultima J.R."/>
            <person name="Leonard P."/>
            <person name="Levenez F."/>
            <person name="Lund O."/>
            <person name="Moumen B."/>
            <person name="Le Paslier D."/>
            <person name="Pons N."/>
            <person name="Pedersen O."/>
            <person name="Prifti E."/>
            <person name="Qin J."/>
            <person name="Raes J."/>
            <person name="Tap J."/>
            <person name="Tims S."/>
            <person name="Ussery D.W."/>
            <person name="Yamada T."/>
            <person name="MetaHit consortium"/>
            <person name="Renault P."/>
            <person name="Sicheritz-Ponten T."/>
            <person name="Bork P."/>
            <person name="Wang J."/>
            <person name="Brunak S."/>
            <person name="Ehrlich S.D."/>
        </authorList>
    </citation>
    <scope>NUCLEOTIDE SEQUENCE [LARGE SCALE GENOMIC DNA]</scope>
</reference>
<dbReference type="Proteomes" id="UP000018168">
    <property type="component" value="Unassembled WGS sequence"/>
</dbReference>
<protein>
    <submittedName>
        <fullName evidence="1">Bacteriophage portal protein SPP1 Gp6-like protein</fullName>
    </submittedName>
</protein>
<proteinExistence type="predicted"/>
<dbReference type="AlphaFoldDB" id="R6NIR1"/>
<evidence type="ECO:0000313" key="1">
    <source>
        <dbReference type="EMBL" id="CDC06136.1"/>
    </source>
</evidence>
<name>R6NIR1_9FIRM</name>
<sequence length="460" mass="51606">MGLFHLIKEAVMKMLNLKEIKKLGADLSSYMAEAIRTWDDLFYLINQPPHSLKLAQTITSYLATLATSELTIDAGAGQRGKYITEQAAGNLLPNINEAVQLAGAGGMAAIKPFVKGGSVYVEIIPRSRIFPKGFGPNKRIESGFFTDFDRLKDGKPVVRIEEFALQEDGLLITNRAYRLKEADGIGSELSLSEVERWADLQPEAFISDVDRPHFGLIRMPMLNNIDGGPLPISIYANAVDSIIQLDKTYEQFLWERDTGKRRMVLDRGVAVKDPINGKPAIPFRELASDYYMTIDMPVDKPWADYTPELRGEHYKTIFDTQLRILEMQTGFSQGTFNIDIQTGRVTATQVISDDRTTYNTVKAVQDRGMTSGLIDALYWFDVYSTLYRLAPAGAFEPSVTYGDSIFEDTGVEYSRRKAMADSKYIRPELLTSWYFGVSEEEAKAMLPEPETPENILFGSD</sequence>
<dbReference type="EMBL" id="CBEP010000144">
    <property type="protein sequence ID" value="CDC06136.1"/>
    <property type="molecule type" value="Genomic_DNA"/>
</dbReference>
<gene>
    <name evidence="1" type="ORF">BN578_01305</name>
</gene>
<organism evidence="1 2">
    <name type="scientific">[Clostridium] leptum CAG:27</name>
    <dbReference type="NCBI Taxonomy" id="1263068"/>
    <lineage>
        <taxon>Bacteria</taxon>
        <taxon>Bacillati</taxon>
        <taxon>Bacillota</taxon>
        <taxon>Clostridia</taxon>
        <taxon>Eubacteriales</taxon>
        <taxon>Oscillospiraceae</taxon>
        <taxon>Oscillospiraceae incertae sedis</taxon>
    </lineage>
</organism>
<evidence type="ECO:0000313" key="2">
    <source>
        <dbReference type="Proteomes" id="UP000018168"/>
    </source>
</evidence>
<accession>R6NIR1</accession>
<comment type="caution">
    <text evidence="1">The sequence shown here is derived from an EMBL/GenBank/DDBJ whole genome shotgun (WGS) entry which is preliminary data.</text>
</comment>